<evidence type="ECO:0000313" key="3">
    <source>
        <dbReference type="EMBL" id="WWM69716.1"/>
    </source>
</evidence>
<name>A0ABZ2FY29_9SPHN</name>
<proteinExistence type="predicted"/>
<dbReference type="Proteomes" id="UP001382935">
    <property type="component" value="Chromosome"/>
</dbReference>
<keyword evidence="2" id="KW-1133">Transmembrane helix</keyword>
<dbReference type="RefSeq" id="WP_338502035.1">
    <property type="nucleotide sequence ID" value="NZ_CP145607.1"/>
</dbReference>
<sequence>MQRLTEYFIVPQNAVLLNLVGFTLGLIGFFLTLWGLRIALEQLRGLKSEAEATRAAIQKVQLKVSSFDTLQEIAGARKTISSIRTVLIARSAKDLIPLYEQLIEMFLRISHAGEAISSEDREVMKRHTSEMAKICEGLRKRVSTNADALPPRGQDEALRNYTDITTKIGFALRQELQK</sequence>
<evidence type="ECO:0000256" key="2">
    <source>
        <dbReference type="SAM" id="Phobius"/>
    </source>
</evidence>
<feature type="transmembrane region" description="Helical" evidence="2">
    <location>
        <begin position="15"/>
        <end position="36"/>
    </location>
</feature>
<evidence type="ECO:0000313" key="4">
    <source>
        <dbReference type="Proteomes" id="UP001382935"/>
    </source>
</evidence>
<dbReference type="EMBL" id="CP145607">
    <property type="protein sequence ID" value="WWM69716.1"/>
    <property type="molecule type" value="Genomic_DNA"/>
</dbReference>
<protein>
    <recommendedName>
        <fullName evidence="5">DUF4760 domain-containing protein</fullName>
    </recommendedName>
</protein>
<keyword evidence="1" id="KW-0175">Coiled coil</keyword>
<keyword evidence="2" id="KW-0812">Transmembrane</keyword>
<reference evidence="3 4" key="1">
    <citation type="submission" date="2024-02" db="EMBL/GenBank/DDBJ databases">
        <title>Full genome sequence of Sphingomonas kaistensis.</title>
        <authorList>
            <person name="Poletto B.L."/>
            <person name="Silva G."/>
            <person name="Galante D."/>
            <person name="Campos K.R."/>
            <person name="Santos M.B.N."/>
            <person name="Sacchi C.T."/>
        </authorList>
    </citation>
    <scope>NUCLEOTIDE SEQUENCE [LARGE SCALE GENOMIC DNA]</scope>
    <source>
        <strain evidence="3 4">MA4R</strain>
    </source>
</reference>
<keyword evidence="4" id="KW-1185">Reference proteome</keyword>
<evidence type="ECO:0008006" key="5">
    <source>
        <dbReference type="Google" id="ProtNLM"/>
    </source>
</evidence>
<accession>A0ABZ2FY29</accession>
<organism evidence="3 4">
    <name type="scientific">Sphingomonas kaistensis</name>
    <dbReference type="NCBI Taxonomy" id="298708"/>
    <lineage>
        <taxon>Bacteria</taxon>
        <taxon>Pseudomonadati</taxon>
        <taxon>Pseudomonadota</taxon>
        <taxon>Alphaproteobacteria</taxon>
        <taxon>Sphingomonadales</taxon>
        <taxon>Sphingomonadaceae</taxon>
        <taxon>Sphingomonas</taxon>
    </lineage>
</organism>
<evidence type="ECO:0000256" key="1">
    <source>
        <dbReference type="SAM" id="Coils"/>
    </source>
</evidence>
<keyword evidence="2" id="KW-0472">Membrane</keyword>
<feature type="coiled-coil region" evidence="1">
    <location>
        <begin position="36"/>
        <end position="63"/>
    </location>
</feature>
<gene>
    <name evidence="3" type="ORF">V6R86_03160</name>
</gene>